<sequence length="74" mass="8979">MEGSRRMKYPYTISAKIAQFPHRFYFEKSRHYRWWFYGMAASLPLFFWISSVANSPANIRAAEEKKRKEAEHHH</sequence>
<dbReference type="Proteomes" id="UP001187531">
    <property type="component" value="Unassembled WGS sequence"/>
</dbReference>
<evidence type="ECO:0000256" key="1">
    <source>
        <dbReference type="SAM" id="Phobius"/>
    </source>
</evidence>
<dbReference type="EMBL" id="JAVRJZ010000011">
    <property type="protein sequence ID" value="KAK2716550.1"/>
    <property type="molecule type" value="Genomic_DNA"/>
</dbReference>
<evidence type="ECO:0000313" key="3">
    <source>
        <dbReference type="Proteomes" id="UP001187531"/>
    </source>
</evidence>
<dbReference type="AlphaFoldDB" id="A0AA88I1S3"/>
<keyword evidence="3" id="KW-1185">Reference proteome</keyword>
<keyword evidence="1" id="KW-1133">Transmembrane helix</keyword>
<feature type="transmembrane region" description="Helical" evidence="1">
    <location>
        <begin position="34"/>
        <end position="53"/>
    </location>
</feature>
<reference evidence="2" key="1">
    <citation type="submission" date="2023-07" db="EMBL/GenBank/DDBJ databases">
        <title>Chromosome-level genome assembly of Artemia franciscana.</title>
        <authorList>
            <person name="Jo E."/>
        </authorList>
    </citation>
    <scope>NUCLEOTIDE SEQUENCE</scope>
    <source>
        <tissue evidence="2">Whole body</tissue>
    </source>
</reference>
<evidence type="ECO:0000313" key="2">
    <source>
        <dbReference type="EMBL" id="KAK2716551.1"/>
    </source>
</evidence>
<accession>A0AA88I1S3</accession>
<protein>
    <submittedName>
        <fullName evidence="2">Uncharacterized protein</fullName>
    </submittedName>
</protein>
<dbReference type="EMBL" id="JAVRJZ010000011">
    <property type="protein sequence ID" value="KAK2716549.1"/>
    <property type="molecule type" value="Genomic_DNA"/>
</dbReference>
<name>A0AA88I1S3_ARTSF</name>
<keyword evidence="1" id="KW-0812">Transmembrane</keyword>
<comment type="caution">
    <text evidence="2">The sequence shown here is derived from an EMBL/GenBank/DDBJ whole genome shotgun (WGS) entry which is preliminary data.</text>
</comment>
<proteinExistence type="predicted"/>
<keyword evidence="1" id="KW-0472">Membrane</keyword>
<dbReference type="EMBL" id="JAVRJZ010000011">
    <property type="protein sequence ID" value="KAK2716551.1"/>
    <property type="molecule type" value="Genomic_DNA"/>
</dbReference>
<gene>
    <name evidence="2" type="ORF">QYM36_006884</name>
</gene>
<organism evidence="2 3">
    <name type="scientific">Artemia franciscana</name>
    <name type="common">Brine shrimp</name>
    <name type="synonym">Artemia sanfranciscana</name>
    <dbReference type="NCBI Taxonomy" id="6661"/>
    <lineage>
        <taxon>Eukaryota</taxon>
        <taxon>Metazoa</taxon>
        <taxon>Ecdysozoa</taxon>
        <taxon>Arthropoda</taxon>
        <taxon>Crustacea</taxon>
        <taxon>Branchiopoda</taxon>
        <taxon>Anostraca</taxon>
        <taxon>Artemiidae</taxon>
        <taxon>Artemia</taxon>
    </lineage>
</organism>